<dbReference type="InterPro" id="IPR002641">
    <property type="entry name" value="PNPLA_dom"/>
</dbReference>
<dbReference type="PROSITE" id="PS51635">
    <property type="entry name" value="PNPLA"/>
    <property type="match status" value="1"/>
</dbReference>
<evidence type="ECO:0000259" key="2">
    <source>
        <dbReference type="PROSITE" id="PS51635"/>
    </source>
</evidence>
<dbReference type="SUPFAM" id="SSF52151">
    <property type="entry name" value="FabD/lysophospholipase-like"/>
    <property type="match status" value="1"/>
</dbReference>
<evidence type="ECO:0000256" key="1">
    <source>
        <dbReference type="ARBA" id="ARBA00023098"/>
    </source>
</evidence>
<dbReference type="Gene3D" id="3.40.1090.10">
    <property type="entry name" value="Cytosolic phospholipase A2 catalytic domain"/>
    <property type="match status" value="2"/>
</dbReference>
<keyword evidence="1" id="KW-0443">Lipid metabolism</keyword>
<dbReference type="PANTHER" id="PTHR46394">
    <property type="entry name" value="ANNEXIN"/>
    <property type="match status" value="1"/>
</dbReference>
<dbReference type="GO" id="GO:0006629">
    <property type="term" value="P:lipid metabolic process"/>
    <property type="evidence" value="ECO:0007669"/>
    <property type="project" value="UniProtKB-KW"/>
</dbReference>
<name>A0A6C0BYN2_9ZZZZ</name>
<organism evidence="3">
    <name type="scientific">viral metagenome</name>
    <dbReference type="NCBI Taxonomy" id="1070528"/>
    <lineage>
        <taxon>unclassified sequences</taxon>
        <taxon>metagenomes</taxon>
        <taxon>organismal metagenomes</taxon>
    </lineage>
</organism>
<dbReference type="EMBL" id="MN739296">
    <property type="protein sequence ID" value="QHS97457.1"/>
    <property type="molecule type" value="Genomic_DNA"/>
</dbReference>
<reference evidence="3" key="1">
    <citation type="journal article" date="2020" name="Nature">
        <title>Giant virus diversity and host interactions through global metagenomics.</title>
        <authorList>
            <person name="Schulz F."/>
            <person name="Roux S."/>
            <person name="Paez-Espino D."/>
            <person name="Jungbluth S."/>
            <person name="Walsh D.A."/>
            <person name="Denef V.J."/>
            <person name="McMahon K.D."/>
            <person name="Konstantinidis K.T."/>
            <person name="Eloe-Fadrosh E.A."/>
            <person name="Kyrpides N.C."/>
            <person name="Woyke T."/>
        </authorList>
    </citation>
    <scope>NUCLEOTIDE SEQUENCE</scope>
    <source>
        <strain evidence="3">GVMAG-M-3300020169-51</strain>
    </source>
</reference>
<protein>
    <recommendedName>
        <fullName evidence="2">PNPLA domain-containing protein</fullName>
    </recommendedName>
</protein>
<dbReference type="Pfam" id="PF01734">
    <property type="entry name" value="Patatin"/>
    <property type="match status" value="1"/>
</dbReference>
<proteinExistence type="predicted"/>
<dbReference type="InterPro" id="IPR016035">
    <property type="entry name" value="Acyl_Trfase/lysoPLipase"/>
</dbReference>
<dbReference type="InterPro" id="IPR052580">
    <property type="entry name" value="Lipid_Hydrolase"/>
</dbReference>
<dbReference type="PANTHER" id="PTHR46394:SF1">
    <property type="entry name" value="PNPLA DOMAIN-CONTAINING PROTEIN"/>
    <property type="match status" value="1"/>
</dbReference>
<sequence length="292" mass="33503">MTIKHIVLSGGGYNGLYMLGCIDKLLEEEFIDISNVKTIYGTSFGALCGFMLCLKMKWKDIIEYFIERPWNKDINIKLDLLIDMVSKKGLLDEKIIANLLKKLILSCGLEIDLTFKDLYEYNNIELHTFHVEVNKFELVDCSYKTHGDMKILDAIYSSCSLPFLFKPGKINGVLMADGGLICAFPLNKCLESEQCENEEEVIGIEIRHSDNEKPINDESNLMDYGIFLFLKLIRAVNNKQKVIENYIPLSCEMLNIKTLLTLVKDKNKRKKFINNGSEMAEKFLKSSVDKFF</sequence>
<feature type="domain" description="PNPLA" evidence="2">
    <location>
        <begin position="6"/>
        <end position="190"/>
    </location>
</feature>
<accession>A0A6C0BYN2</accession>
<evidence type="ECO:0000313" key="3">
    <source>
        <dbReference type="EMBL" id="QHS97457.1"/>
    </source>
</evidence>
<dbReference type="AlphaFoldDB" id="A0A6C0BYN2"/>